<proteinExistence type="inferred from homology"/>
<dbReference type="PANTHER" id="PTHR11618">
    <property type="entry name" value="TRANSCRIPTION INITIATION FACTOR IIB-RELATED"/>
    <property type="match status" value="1"/>
</dbReference>
<reference evidence="19 20" key="1">
    <citation type="submission" date="2025-04" db="UniProtKB">
        <authorList>
            <consortium name="RefSeq"/>
        </authorList>
    </citation>
    <scope>IDENTIFICATION</scope>
</reference>
<evidence type="ECO:0000256" key="8">
    <source>
        <dbReference type="ARBA" id="ARBA00023097"/>
    </source>
</evidence>
<evidence type="ECO:0000256" key="1">
    <source>
        <dbReference type="ARBA" id="ARBA00004123"/>
    </source>
</evidence>
<organism evidence="18 21">
    <name type="scientific">Microcaecilia unicolor</name>
    <dbReference type="NCBI Taxonomy" id="1415580"/>
    <lineage>
        <taxon>Eukaryota</taxon>
        <taxon>Metazoa</taxon>
        <taxon>Chordata</taxon>
        <taxon>Craniata</taxon>
        <taxon>Vertebrata</taxon>
        <taxon>Euteleostomi</taxon>
        <taxon>Amphibia</taxon>
        <taxon>Gymnophiona</taxon>
        <taxon>Siphonopidae</taxon>
        <taxon>Microcaecilia</taxon>
    </lineage>
</organism>
<evidence type="ECO:0000256" key="9">
    <source>
        <dbReference type="ARBA" id="ARBA00023159"/>
    </source>
</evidence>
<comment type="function">
    <text evidence="14">General activator of RNA polymerase III transcription. Factor exclusively required for RNA polymerase III transcription of genes with promoter elements upstream of the initiation sites. Contributes to the regulation of gene expression; functions as activator in the absence of oxidative stress. Down-regulates expression of target genes in response to oxidative stress. Overexpression protects cells against apoptosis in response to oxidative stress.</text>
</comment>
<comment type="similarity">
    <text evidence="2">Belongs to the TFIIB family.</text>
</comment>
<sequence length="415" mass="46908">MAGSQRCPDCGSADIVEDAHYSQNQLVCADCGYILTEGLLTHTLTEEGFLQEVRFTDSTGQNESLSKRKLHGMKRVRDLCKVLRLPSTFEDTAVSYYERVFDHASYHLVNIKKKEVLIGCCVYVTCRQHNWPLTMGTICSLIYAGQEKFASIYLRLLQTLKLDVPALSLKDLVMTHCKNFRLFEQSSSVPAHFSEDMQRVVERTLQIVELASETWLVTGRHPIPIITAAAYLAWQSLCPSKRLSCTLHHFCKLANVDMPPPANQRLKEIHAVLLKMASQLPWLSMLNISKKTVVQHVGDILKHRSFLLNKSLHDCAEVTQDNSHAVEAEDPGNLAIAMVGETSEVIHQGDLCKKQNAAKRSFLPPCLMDLKRMRTTTGAAERVFTGEEDISDSEIEQYLRTPREIEEFQQACPWD</sequence>
<dbReference type="InterPro" id="IPR036915">
    <property type="entry name" value="Cyclin-like_sf"/>
</dbReference>
<evidence type="ECO:0000313" key="21">
    <source>
        <dbReference type="RefSeq" id="XP_030057815.1"/>
    </source>
</evidence>
<dbReference type="GO" id="GO:0008270">
    <property type="term" value="F:zinc ion binding"/>
    <property type="evidence" value="ECO:0007669"/>
    <property type="project" value="UniProtKB-KW"/>
</dbReference>
<evidence type="ECO:0000256" key="3">
    <source>
        <dbReference type="ARBA" id="ARBA00022723"/>
    </source>
</evidence>
<dbReference type="GO" id="GO:0005634">
    <property type="term" value="C:nucleus"/>
    <property type="evidence" value="ECO:0007669"/>
    <property type="project" value="UniProtKB-SubCell"/>
</dbReference>
<dbReference type="Gene3D" id="1.10.472.10">
    <property type="entry name" value="Cyclin-like"/>
    <property type="match status" value="2"/>
</dbReference>
<comment type="subcellular location">
    <subcellularLocation>
        <location evidence="1">Nucleus</location>
    </subcellularLocation>
</comment>
<dbReference type="Pfam" id="PF00382">
    <property type="entry name" value="TFIIB"/>
    <property type="match status" value="1"/>
</dbReference>
<dbReference type="Pfam" id="PF21886">
    <property type="entry name" value="BRF2-like_C_cyclin_rpt"/>
    <property type="match status" value="1"/>
</dbReference>
<evidence type="ECO:0000256" key="15">
    <source>
        <dbReference type="ARBA" id="ARBA00063780"/>
    </source>
</evidence>
<evidence type="ECO:0000313" key="20">
    <source>
        <dbReference type="RefSeq" id="XP_030057814.1"/>
    </source>
</evidence>
<keyword evidence="5 16" id="KW-0863">Zinc-finger</keyword>
<dbReference type="InterPro" id="IPR013137">
    <property type="entry name" value="Znf_TFIIB"/>
</dbReference>
<keyword evidence="9" id="KW-0010">Activator</keyword>
<keyword evidence="6" id="KW-0862">Zinc</keyword>
<evidence type="ECO:0000256" key="5">
    <source>
        <dbReference type="ARBA" id="ARBA00022771"/>
    </source>
</evidence>
<dbReference type="PROSITE" id="PS51134">
    <property type="entry name" value="ZF_TFIIB"/>
    <property type="match status" value="1"/>
</dbReference>
<evidence type="ECO:0000256" key="4">
    <source>
        <dbReference type="ARBA" id="ARBA00022737"/>
    </source>
</evidence>
<dbReference type="InterPro" id="IPR000812">
    <property type="entry name" value="TFIIB"/>
</dbReference>
<dbReference type="Gene3D" id="2.20.25.10">
    <property type="match status" value="1"/>
</dbReference>
<keyword evidence="7" id="KW-0805">Transcription regulation</keyword>
<dbReference type="Proteomes" id="UP000515156">
    <property type="component" value="Chromosome 4"/>
</dbReference>
<keyword evidence="8" id="KW-0558">Oxidation</keyword>
<keyword evidence="11" id="KW-0539">Nucleus</keyword>
<evidence type="ECO:0000256" key="12">
    <source>
        <dbReference type="ARBA" id="ARBA00039848"/>
    </source>
</evidence>
<evidence type="ECO:0000313" key="18">
    <source>
        <dbReference type="Proteomes" id="UP000515156"/>
    </source>
</evidence>
<dbReference type="SUPFAM" id="SSF47954">
    <property type="entry name" value="Cyclin-like"/>
    <property type="match status" value="2"/>
</dbReference>
<dbReference type="AlphaFoldDB" id="A0A6P7Y427"/>
<dbReference type="SUPFAM" id="SSF57783">
    <property type="entry name" value="Zinc beta-ribbon"/>
    <property type="match status" value="1"/>
</dbReference>
<dbReference type="RefSeq" id="XP_030057815.1">
    <property type="nucleotide sequence ID" value="XM_030201955.1"/>
</dbReference>
<evidence type="ECO:0000313" key="19">
    <source>
        <dbReference type="RefSeq" id="XP_030057812.1"/>
    </source>
</evidence>
<dbReference type="KEGG" id="muo:115469373"/>
<comment type="subunit">
    <text evidence="15">Component of TFIIIB complexes. Interacts with TBP and forms a ternary complex with TBp and target DNA sequences.</text>
</comment>
<evidence type="ECO:0000256" key="10">
    <source>
        <dbReference type="ARBA" id="ARBA00023163"/>
    </source>
</evidence>
<evidence type="ECO:0000256" key="7">
    <source>
        <dbReference type="ARBA" id="ARBA00023015"/>
    </source>
</evidence>
<dbReference type="InterPro" id="IPR054078">
    <property type="entry name" value="BRF2-like_C"/>
</dbReference>
<evidence type="ECO:0000256" key="2">
    <source>
        <dbReference type="ARBA" id="ARBA00010857"/>
    </source>
</evidence>
<dbReference type="FunFam" id="1.10.472.10:FF:000046">
    <property type="entry name" value="Transcription factor IIIB 50 kDa subunit"/>
    <property type="match status" value="1"/>
</dbReference>
<dbReference type="Pfam" id="PF08271">
    <property type="entry name" value="Zn_Ribbon_TF"/>
    <property type="match status" value="1"/>
</dbReference>
<keyword evidence="3" id="KW-0479">Metal-binding</keyword>
<keyword evidence="10" id="KW-0804">Transcription</keyword>
<feature type="domain" description="TFIIB-type" evidence="17">
    <location>
        <begin position="3"/>
        <end position="36"/>
    </location>
</feature>
<dbReference type="CDD" id="cd20555">
    <property type="entry name" value="CYCLIN_BRF2"/>
    <property type="match status" value="1"/>
</dbReference>
<evidence type="ECO:0000259" key="17">
    <source>
        <dbReference type="PROSITE" id="PS51134"/>
    </source>
</evidence>
<dbReference type="FunFam" id="2.20.25.10:FF:000014">
    <property type="entry name" value="Transcription factor IIIB 50 kDa subunit"/>
    <property type="match status" value="1"/>
</dbReference>
<dbReference type="RefSeq" id="XP_030057814.1">
    <property type="nucleotide sequence ID" value="XM_030201954.1"/>
</dbReference>
<dbReference type="GO" id="GO:0097550">
    <property type="term" value="C:transcription preinitiation complex"/>
    <property type="evidence" value="ECO:0007669"/>
    <property type="project" value="TreeGrafter"/>
</dbReference>
<dbReference type="RefSeq" id="XP_030057812.1">
    <property type="nucleotide sequence ID" value="XM_030201952.1"/>
</dbReference>
<dbReference type="GeneID" id="115469373"/>
<accession>A0A6P7Y427</accession>
<dbReference type="GO" id="GO:0017025">
    <property type="term" value="F:TBP-class protein binding"/>
    <property type="evidence" value="ECO:0007669"/>
    <property type="project" value="InterPro"/>
</dbReference>
<dbReference type="InterPro" id="IPR013150">
    <property type="entry name" value="TFIIB_cyclin"/>
</dbReference>
<dbReference type="OrthoDB" id="2121711at2759"/>
<dbReference type="GO" id="GO:0070897">
    <property type="term" value="P:transcription preinitiation complex assembly"/>
    <property type="evidence" value="ECO:0007669"/>
    <property type="project" value="InterPro"/>
</dbReference>
<evidence type="ECO:0000256" key="11">
    <source>
        <dbReference type="ARBA" id="ARBA00023242"/>
    </source>
</evidence>
<evidence type="ECO:0000256" key="14">
    <source>
        <dbReference type="ARBA" id="ARBA00045875"/>
    </source>
</evidence>
<keyword evidence="18" id="KW-1185">Reference proteome</keyword>
<evidence type="ECO:0000256" key="6">
    <source>
        <dbReference type="ARBA" id="ARBA00022833"/>
    </source>
</evidence>
<dbReference type="PANTHER" id="PTHR11618:SF5">
    <property type="entry name" value="TRANSCRIPTION FACTOR IIIB 50 KDA SUBUNIT"/>
    <property type="match status" value="1"/>
</dbReference>
<gene>
    <name evidence="19 20 21" type="primary">BRF2</name>
</gene>
<protein>
    <recommendedName>
        <fullName evidence="12">Transcription factor IIIB 50 kDa subunit</fullName>
    </recommendedName>
    <alternativeName>
        <fullName evidence="13">B-related factor 2</fullName>
    </alternativeName>
</protein>
<keyword evidence="4" id="KW-0677">Repeat</keyword>
<evidence type="ECO:0000256" key="16">
    <source>
        <dbReference type="PROSITE-ProRule" id="PRU00469"/>
    </source>
</evidence>
<dbReference type="CTD" id="55290"/>
<name>A0A6P7Y427_9AMPH</name>
<evidence type="ECO:0000256" key="13">
    <source>
        <dbReference type="ARBA" id="ARBA00042630"/>
    </source>
</evidence>